<dbReference type="SUPFAM" id="SSF53756">
    <property type="entry name" value="UDP-Glycosyltransferase/glycogen phosphorylase"/>
    <property type="match status" value="1"/>
</dbReference>
<reference evidence="3 4" key="1">
    <citation type="submission" date="2016-03" db="EMBL/GenBank/DDBJ databases">
        <authorList>
            <person name="Ploux O."/>
        </authorList>
    </citation>
    <scope>NUCLEOTIDE SEQUENCE [LARGE SCALE GENOMIC DNA]</scope>
    <source>
        <strain evidence="3 4">R-45371</strain>
    </source>
</reference>
<dbReference type="Gene3D" id="3.40.50.2000">
    <property type="entry name" value="Glycogen Phosphorylase B"/>
    <property type="match status" value="2"/>
</dbReference>
<dbReference type="Pfam" id="PF01075">
    <property type="entry name" value="Glyco_transf_9"/>
    <property type="match status" value="1"/>
</dbReference>
<dbReference type="AlphaFoldDB" id="A0A177M8C3"/>
<organism evidence="3 4">
    <name type="scientific">Methylomonas methanica</name>
    <dbReference type="NCBI Taxonomy" id="421"/>
    <lineage>
        <taxon>Bacteria</taxon>
        <taxon>Pseudomonadati</taxon>
        <taxon>Pseudomonadota</taxon>
        <taxon>Gammaproteobacteria</taxon>
        <taxon>Methylococcales</taxon>
        <taxon>Methylococcaceae</taxon>
        <taxon>Methylomonas</taxon>
    </lineage>
</organism>
<dbReference type="RefSeq" id="WP_082880126.1">
    <property type="nucleotide sequence ID" value="NZ_LUUH01000072.1"/>
</dbReference>
<dbReference type="PANTHER" id="PTHR30160:SF1">
    <property type="entry name" value="LIPOPOLYSACCHARIDE 1,2-N-ACETYLGLUCOSAMINETRANSFERASE-RELATED"/>
    <property type="match status" value="1"/>
</dbReference>
<dbReference type="InterPro" id="IPR002201">
    <property type="entry name" value="Glyco_trans_9"/>
</dbReference>
<dbReference type="GO" id="GO:0005829">
    <property type="term" value="C:cytosol"/>
    <property type="evidence" value="ECO:0007669"/>
    <property type="project" value="TreeGrafter"/>
</dbReference>
<comment type="caution">
    <text evidence="3">The sequence shown here is derived from an EMBL/GenBank/DDBJ whole genome shotgun (WGS) entry which is preliminary data.</text>
</comment>
<evidence type="ECO:0000313" key="4">
    <source>
        <dbReference type="Proteomes" id="UP000077763"/>
    </source>
</evidence>
<keyword evidence="2 3" id="KW-0808">Transferase</keyword>
<proteinExistence type="predicted"/>
<evidence type="ECO:0000256" key="1">
    <source>
        <dbReference type="ARBA" id="ARBA00022676"/>
    </source>
</evidence>
<evidence type="ECO:0000313" key="3">
    <source>
        <dbReference type="EMBL" id="OAI01029.1"/>
    </source>
</evidence>
<dbReference type="GO" id="GO:0008713">
    <property type="term" value="F:ADP-heptose-lipopolysaccharide heptosyltransferase activity"/>
    <property type="evidence" value="ECO:0007669"/>
    <property type="project" value="TreeGrafter"/>
</dbReference>
<dbReference type="CDD" id="cd03789">
    <property type="entry name" value="GT9_LPS_heptosyltransferase"/>
    <property type="match status" value="1"/>
</dbReference>
<sequence length="374" mass="41153">MLISQRSMPNQKPLNIQPKRILVITLRYLGDTLLVTPLISSLKHAYPDTKIDVLLPASNAGMLEGNPDIQRLLPVTGKLGGLAFGKLLFSLFRRYDLAISTQAGDRPTLCAAIAGKTSIGFVPDDAAKAWWKKTLLKRWLVFSADYGHAVLENLRFCELLGIAPCYRMTPPQSATPIPSIPNPYAVLHIMPQWRYKQWHAEGWRELVAFLDRQGLKVVLTGSGNPAELEALRELQQQLPTDLLNLAGQLSLAQLSALIGKATLFVGPDTGITHLAAATGTLTFALFGPTDPEKWAPWPYAYSENKTPFASRGSGQVQNVYLLQGQTEQNCLPCQLEGCDRHRNSHSACLDQLSSARVIDVIAQTLQVRQPSTSH</sequence>
<gene>
    <name evidence="3" type="ORF">A1353_18715</name>
</gene>
<protein>
    <submittedName>
        <fullName evidence="3">Glycosyl transferase</fullName>
    </submittedName>
</protein>
<dbReference type="Proteomes" id="UP000077763">
    <property type="component" value="Unassembled WGS sequence"/>
</dbReference>
<evidence type="ECO:0000256" key="2">
    <source>
        <dbReference type="ARBA" id="ARBA00022679"/>
    </source>
</evidence>
<keyword evidence="1" id="KW-0328">Glycosyltransferase</keyword>
<dbReference type="GO" id="GO:0009244">
    <property type="term" value="P:lipopolysaccharide core region biosynthetic process"/>
    <property type="evidence" value="ECO:0007669"/>
    <property type="project" value="TreeGrafter"/>
</dbReference>
<accession>A0A177M8C3</accession>
<dbReference type="EMBL" id="LUUH01000072">
    <property type="protein sequence ID" value="OAI01029.1"/>
    <property type="molecule type" value="Genomic_DNA"/>
</dbReference>
<name>A0A177M8C3_METMH</name>
<dbReference type="InterPro" id="IPR051199">
    <property type="entry name" value="LPS_LOS_Heptosyltrfase"/>
</dbReference>
<dbReference type="PANTHER" id="PTHR30160">
    <property type="entry name" value="TETRAACYLDISACCHARIDE 4'-KINASE-RELATED"/>
    <property type="match status" value="1"/>
</dbReference>